<keyword evidence="3" id="KW-1185">Reference proteome</keyword>
<dbReference type="SUPFAM" id="SSF103247">
    <property type="entry name" value="TT1751-like"/>
    <property type="match status" value="1"/>
</dbReference>
<proteinExistence type="predicted"/>
<sequence length="151" mass="16394">MRTAILVMLSLLAGFAVNRAAAEDTITTVETDTAFADVMTDLQDAIINRGYVIDYHSHIGEMLSRTAGDVGADKQVYKNAEFLQFCSAVLSRAAMEADIGNIAYCPYILFAYEPAAYPGKVTVGFRRLPPGDGRDQVNETLNEILHDAAGQ</sequence>
<evidence type="ECO:0008006" key="4">
    <source>
        <dbReference type="Google" id="ProtNLM"/>
    </source>
</evidence>
<evidence type="ECO:0000313" key="3">
    <source>
        <dbReference type="Proteomes" id="UP000223606"/>
    </source>
</evidence>
<accession>A0A2C9DAU0</accession>
<evidence type="ECO:0000313" key="2">
    <source>
        <dbReference type="EMBL" id="SON57442.1"/>
    </source>
</evidence>
<feature type="signal peptide" evidence="1">
    <location>
        <begin position="1"/>
        <end position="22"/>
    </location>
</feature>
<dbReference type="OrthoDB" id="7363179at2"/>
<dbReference type="RefSeq" id="WP_099557693.1">
    <property type="nucleotide sequence ID" value="NZ_LT960614.1"/>
</dbReference>
<keyword evidence="1" id="KW-0732">Signal</keyword>
<dbReference type="AlphaFoldDB" id="A0A2C9DAU0"/>
<protein>
    <recommendedName>
        <fullName evidence="4">DUF302 domain-containing protein</fullName>
    </recommendedName>
</protein>
<evidence type="ECO:0000256" key="1">
    <source>
        <dbReference type="SAM" id="SignalP"/>
    </source>
</evidence>
<dbReference type="InterPro" id="IPR035923">
    <property type="entry name" value="TT1751-like_sf"/>
</dbReference>
<organism evidence="2 3">
    <name type="scientific">Hartmannibacter diazotrophicus</name>
    <dbReference type="NCBI Taxonomy" id="1482074"/>
    <lineage>
        <taxon>Bacteria</taxon>
        <taxon>Pseudomonadati</taxon>
        <taxon>Pseudomonadota</taxon>
        <taxon>Alphaproteobacteria</taxon>
        <taxon>Hyphomicrobiales</taxon>
        <taxon>Pleomorphomonadaceae</taxon>
        <taxon>Hartmannibacter</taxon>
    </lineage>
</organism>
<reference evidence="3" key="1">
    <citation type="submission" date="2017-09" db="EMBL/GenBank/DDBJ databases">
        <title>Genome sequence of Nannocystis excedens DSM 71.</title>
        <authorList>
            <person name="Blom J."/>
        </authorList>
    </citation>
    <scope>NUCLEOTIDE SEQUENCE [LARGE SCALE GENOMIC DNA]</scope>
    <source>
        <strain evidence="3">type strain: E19</strain>
    </source>
</reference>
<name>A0A2C9DAU0_9HYPH</name>
<feature type="chain" id="PRO_5012790505" description="DUF302 domain-containing protein" evidence="1">
    <location>
        <begin position="23"/>
        <end position="151"/>
    </location>
</feature>
<dbReference type="KEGG" id="hdi:HDIA_3901"/>
<dbReference type="EMBL" id="LT960614">
    <property type="protein sequence ID" value="SON57442.1"/>
    <property type="molecule type" value="Genomic_DNA"/>
</dbReference>
<gene>
    <name evidence="2" type="ORF">HDIA_3901</name>
</gene>
<dbReference type="Gene3D" id="3.30.310.70">
    <property type="entry name" value="TT1751-like domain"/>
    <property type="match status" value="1"/>
</dbReference>
<dbReference type="Proteomes" id="UP000223606">
    <property type="component" value="Chromosome 1"/>
</dbReference>